<dbReference type="GO" id="GO:0015225">
    <property type="term" value="F:biotin transmembrane transporter activity"/>
    <property type="evidence" value="ECO:0007669"/>
    <property type="project" value="UniProtKB-UniRule"/>
</dbReference>
<evidence type="ECO:0000256" key="3">
    <source>
        <dbReference type="SAM" id="Phobius"/>
    </source>
</evidence>
<comment type="caution">
    <text evidence="4">The sequence shown here is derived from an EMBL/GenBank/DDBJ whole genome shotgun (WGS) entry which is preliminary data.</text>
</comment>
<evidence type="ECO:0000313" key="4">
    <source>
        <dbReference type="EMBL" id="MCC2135471.1"/>
    </source>
</evidence>
<keyword evidence="3" id="KW-0812">Transmembrane</keyword>
<evidence type="ECO:0000256" key="1">
    <source>
        <dbReference type="ARBA" id="ARBA00010692"/>
    </source>
</evidence>
<keyword evidence="2" id="KW-0813">Transport</keyword>
<evidence type="ECO:0000313" key="5">
    <source>
        <dbReference type="Proteomes" id="UP001199424"/>
    </source>
</evidence>
<dbReference type="AlphaFoldDB" id="A0AAE3AJU9"/>
<organism evidence="4 5">
    <name type="scientific">Hominenteromicrobium mulieris</name>
    <dbReference type="NCBI Taxonomy" id="2885357"/>
    <lineage>
        <taxon>Bacteria</taxon>
        <taxon>Bacillati</taxon>
        <taxon>Bacillota</taxon>
        <taxon>Clostridia</taxon>
        <taxon>Eubacteriales</taxon>
        <taxon>Oscillospiraceae</taxon>
        <taxon>Hominenteromicrobium</taxon>
    </lineage>
</organism>
<dbReference type="PANTHER" id="PTHR34295:SF1">
    <property type="entry name" value="BIOTIN TRANSPORTER BIOY"/>
    <property type="match status" value="1"/>
</dbReference>
<comment type="subcellular location">
    <subcellularLocation>
        <location evidence="2">Cell membrane</location>
        <topology evidence="2">Multi-pass membrane protein</topology>
    </subcellularLocation>
</comment>
<name>A0AAE3AJU9_9FIRM</name>
<feature type="transmembrane region" description="Helical" evidence="3">
    <location>
        <begin position="157"/>
        <end position="174"/>
    </location>
</feature>
<dbReference type="Pfam" id="PF02632">
    <property type="entry name" value="BioY"/>
    <property type="match status" value="1"/>
</dbReference>
<dbReference type="Proteomes" id="UP001199424">
    <property type="component" value="Unassembled WGS sequence"/>
</dbReference>
<feature type="transmembrane region" description="Helical" evidence="3">
    <location>
        <begin position="81"/>
        <end position="105"/>
    </location>
</feature>
<keyword evidence="2" id="KW-1003">Cell membrane</keyword>
<proteinExistence type="inferred from homology"/>
<reference evidence="4" key="1">
    <citation type="submission" date="2021-10" db="EMBL/GenBank/DDBJ databases">
        <title>Anaerobic single-cell dispensing facilitates the cultivation of human gut bacteria.</title>
        <authorList>
            <person name="Afrizal A."/>
        </authorList>
    </citation>
    <scope>NUCLEOTIDE SEQUENCE</scope>
    <source>
        <strain evidence="4">CLA-AA-H250</strain>
    </source>
</reference>
<keyword evidence="3" id="KW-1133">Transmembrane helix</keyword>
<dbReference type="Gene3D" id="1.10.1760.20">
    <property type="match status" value="1"/>
</dbReference>
<dbReference type="GO" id="GO:0005886">
    <property type="term" value="C:plasma membrane"/>
    <property type="evidence" value="ECO:0007669"/>
    <property type="project" value="UniProtKB-SubCell"/>
</dbReference>
<dbReference type="PANTHER" id="PTHR34295">
    <property type="entry name" value="BIOTIN TRANSPORTER BIOY"/>
    <property type="match status" value="1"/>
</dbReference>
<sequence>MNSNREKITNIVMVGVFAAVLAVLSQISFPLPSGIPVTLQTFAVALCGYALGCKRGTLAVLVYIVLGAVGLPVFANFSGGFGSLVGLAGGYIYGFLPMAALCGLGTKMPHRVLAIVLGVAGLAACHLCGTIQFGIISGNGPWAAFLVASVPYLVKDIVSVAAAYGVATALSFALKKSGIHIAA</sequence>
<gene>
    <name evidence="4" type="ORF">LKD31_00355</name>
</gene>
<accession>A0AAE3AJU9</accession>
<feature type="transmembrane region" description="Helical" evidence="3">
    <location>
        <begin position="58"/>
        <end position="75"/>
    </location>
</feature>
<keyword evidence="5" id="KW-1185">Reference proteome</keyword>
<protein>
    <recommendedName>
        <fullName evidence="2">Biotin transporter</fullName>
    </recommendedName>
</protein>
<feature type="transmembrane region" description="Helical" evidence="3">
    <location>
        <begin position="12"/>
        <end position="29"/>
    </location>
</feature>
<comment type="similarity">
    <text evidence="1 2">Belongs to the BioY family.</text>
</comment>
<feature type="transmembrane region" description="Helical" evidence="3">
    <location>
        <begin position="112"/>
        <end position="137"/>
    </location>
</feature>
<keyword evidence="2 3" id="KW-0472">Membrane</keyword>
<dbReference type="EMBL" id="JAJEQC010000001">
    <property type="protein sequence ID" value="MCC2135471.1"/>
    <property type="molecule type" value="Genomic_DNA"/>
</dbReference>
<dbReference type="PIRSF" id="PIRSF016661">
    <property type="entry name" value="BioY"/>
    <property type="match status" value="1"/>
</dbReference>
<dbReference type="InterPro" id="IPR003784">
    <property type="entry name" value="BioY"/>
</dbReference>
<evidence type="ECO:0000256" key="2">
    <source>
        <dbReference type="PIRNR" id="PIRNR016661"/>
    </source>
</evidence>
<dbReference type="RefSeq" id="WP_308448131.1">
    <property type="nucleotide sequence ID" value="NZ_JAJEQC010000001.1"/>
</dbReference>
<feature type="transmembrane region" description="Helical" evidence="3">
    <location>
        <begin position="35"/>
        <end position="51"/>
    </location>
</feature>